<proteinExistence type="predicted"/>
<dbReference type="Proteomes" id="UP000265703">
    <property type="component" value="Unassembled WGS sequence"/>
</dbReference>
<reference evidence="1 2" key="1">
    <citation type="submission" date="2018-06" db="EMBL/GenBank/DDBJ databases">
        <title>Comparative genomics reveals the genomic features of Rhizophagus irregularis, R. cerebriforme, R. diaphanum and Gigaspora rosea, and their symbiotic lifestyle signature.</title>
        <authorList>
            <person name="Morin E."/>
            <person name="San Clemente H."/>
            <person name="Chen E.C.H."/>
            <person name="De La Providencia I."/>
            <person name="Hainaut M."/>
            <person name="Kuo A."/>
            <person name="Kohler A."/>
            <person name="Murat C."/>
            <person name="Tang N."/>
            <person name="Roy S."/>
            <person name="Loubradou J."/>
            <person name="Henrissat B."/>
            <person name="Grigoriev I.V."/>
            <person name="Corradi N."/>
            <person name="Roux C."/>
            <person name="Martin F.M."/>
        </authorList>
    </citation>
    <scope>NUCLEOTIDE SEQUENCE [LARGE SCALE GENOMIC DNA]</scope>
    <source>
        <strain evidence="1 2">DAOM 227022</strain>
    </source>
</reference>
<organism evidence="1 2">
    <name type="scientific">Glomus cerebriforme</name>
    <dbReference type="NCBI Taxonomy" id="658196"/>
    <lineage>
        <taxon>Eukaryota</taxon>
        <taxon>Fungi</taxon>
        <taxon>Fungi incertae sedis</taxon>
        <taxon>Mucoromycota</taxon>
        <taxon>Glomeromycotina</taxon>
        <taxon>Glomeromycetes</taxon>
        <taxon>Glomerales</taxon>
        <taxon>Glomeraceae</taxon>
        <taxon>Glomus</taxon>
    </lineage>
</organism>
<accession>A0A397SCC2</accession>
<comment type="caution">
    <text evidence="1">The sequence shown here is derived from an EMBL/GenBank/DDBJ whole genome shotgun (WGS) entry which is preliminary data.</text>
</comment>
<gene>
    <name evidence="1" type="ORF">C1645_836130</name>
</gene>
<dbReference type="OrthoDB" id="2396549at2759"/>
<evidence type="ECO:0000313" key="1">
    <source>
        <dbReference type="EMBL" id="RIA81955.1"/>
    </source>
</evidence>
<name>A0A397SCC2_9GLOM</name>
<protein>
    <submittedName>
        <fullName evidence="1">Uncharacterized protein</fullName>
    </submittedName>
</protein>
<sequence length="284" mass="33182">MLITRVRLINISKDQASAGYYVFDIDSISLSHETIECLRTWPSEDDFKEAIHIEYHKAVLFAKYLQIDNQTASSMQQFICHDKHLLDDQDNLGIVDDNDDQYQNLAGIKNYYNILLIIFKQFETFDPLFTPEGFLYFKALIAEITGLLNLNNANHLINELTNDLNIQENCRNRRKELRNIVDANVSEFHPLILGGYLIIYSDNKLCIAQIISMYEKQVNIYLNVYDNLWTNTCEAGGKLFAHIPAKEVLYYFDSSPFDSQENLEIFWHFKTPEMISDRAKIFYK</sequence>
<dbReference type="AlphaFoldDB" id="A0A397SCC2"/>
<evidence type="ECO:0000313" key="2">
    <source>
        <dbReference type="Proteomes" id="UP000265703"/>
    </source>
</evidence>
<keyword evidence="2" id="KW-1185">Reference proteome</keyword>
<dbReference type="EMBL" id="QKYT01000723">
    <property type="protein sequence ID" value="RIA81955.1"/>
    <property type="molecule type" value="Genomic_DNA"/>
</dbReference>